<dbReference type="PANTHER" id="PTHR43201:SF6">
    <property type="entry name" value="ACYL COA SYNTHETASE (EUROFUNG)"/>
    <property type="match status" value="1"/>
</dbReference>
<dbReference type="Pfam" id="PF00501">
    <property type="entry name" value="AMP-binding"/>
    <property type="match status" value="1"/>
</dbReference>
<dbReference type="OrthoDB" id="10253115at2759"/>
<dbReference type="GO" id="GO:0031956">
    <property type="term" value="F:medium-chain fatty acid-CoA ligase activity"/>
    <property type="evidence" value="ECO:0007669"/>
    <property type="project" value="TreeGrafter"/>
</dbReference>
<evidence type="ECO:0000313" key="3">
    <source>
        <dbReference type="EMBL" id="PSN66695.1"/>
    </source>
</evidence>
<accession>A0A2T2NMP6</accession>
<feature type="domain" description="AMP-binding enzyme C-terminal" evidence="2">
    <location>
        <begin position="489"/>
        <end position="573"/>
    </location>
</feature>
<dbReference type="STRING" id="1448308.A0A2T2NMP6"/>
<proteinExistence type="predicted"/>
<dbReference type="AlphaFoldDB" id="A0A2T2NMP6"/>
<dbReference type="GO" id="GO:0006631">
    <property type="term" value="P:fatty acid metabolic process"/>
    <property type="evidence" value="ECO:0007669"/>
    <property type="project" value="TreeGrafter"/>
</dbReference>
<gene>
    <name evidence="3" type="ORF">BS50DRAFT_676442</name>
</gene>
<sequence>MALQVLTSTLETWNTATSPERPISHIDPKMSIIHGSSTPKLYEGTIAQLLHDQAQKYQQKEAVVVPWQNTRLSFADLEARSRLVASSLIHHGVATGDVVAIMAGNRSEYIEAFLGAARIGVAVAVLNNTYTPAELMNALQRISSKAFFVAGKIGARDMRQHIDIVENNMGKTDGLPALNHLVTFDSVPSQKAVTYQNFVHITSNANVAAVEKRVSANDMVNLQFTSGTTGSPKAAMLTHRNIINNGALVGSRMHLGQRDVVCCPPPLFHCFGLVMGFLCSLFHGSTIVFAADTFDPVATLDSMVQERCTAILGVPTMFLAELDALAVSKYRKEDFHIRTGLAAGSVVPPPLLKRLSKEMGFSGILNAYGMTETSPVSFMMSLDDPPHRLQRGLGKVMPHTSGKIVDKDGKVVPRGVRGELWTSGYCVMKGYYGNVKGTQDVFAIDEADSGRVWMKTGDECVIDEEGFCEITGRIKDIIIRGGENIFPSEIEEVLIQHSSIAEASVVGIPDERYGEVVGCFLKEASGQQMERPNAEEVREWVRSSLGRQKSPKWVFWIGEPGVGDDYPKTGSGKHQKHILKAIGDRLVNKDKVKAKL</sequence>
<dbReference type="PROSITE" id="PS00455">
    <property type="entry name" value="AMP_BINDING"/>
    <property type="match status" value="1"/>
</dbReference>
<dbReference type="InterPro" id="IPR000873">
    <property type="entry name" value="AMP-dep_synth/lig_dom"/>
</dbReference>
<evidence type="ECO:0000259" key="1">
    <source>
        <dbReference type="Pfam" id="PF00501"/>
    </source>
</evidence>
<evidence type="ECO:0000259" key="2">
    <source>
        <dbReference type="Pfam" id="PF13193"/>
    </source>
</evidence>
<dbReference type="SUPFAM" id="SSF56801">
    <property type="entry name" value="Acetyl-CoA synthetase-like"/>
    <property type="match status" value="1"/>
</dbReference>
<dbReference type="InterPro" id="IPR045851">
    <property type="entry name" value="AMP-bd_C_sf"/>
</dbReference>
<dbReference type="Gene3D" id="3.30.300.30">
    <property type="match status" value="1"/>
</dbReference>
<dbReference type="InterPro" id="IPR042099">
    <property type="entry name" value="ANL_N_sf"/>
</dbReference>
<dbReference type="Pfam" id="PF13193">
    <property type="entry name" value="AMP-binding_C"/>
    <property type="match status" value="1"/>
</dbReference>
<protein>
    <submittedName>
        <fullName evidence="3">Acetyl-CoA synthetase-like protein</fullName>
    </submittedName>
</protein>
<dbReference type="PANTHER" id="PTHR43201">
    <property type="entry name" value="ACYL-COA SYNTHETASE"/>
    <property type="match status" value="1"/>
</dbReference>
<dbReference type="Proteomes" id="UP000240883">
    <property type="component" value="Unassembled WGS sequence"/>
</dbReference>
<keyword evidence="4" id="KW-1185">Reference proteome</keyword>
<dbReference type="Gene3D" id="3.40.50.12780">
    <property type="entry name" value="N-terminal domain of ligase-like"/>
    <property type="match status" value="1"/>
</dbReference>
<feature type="domain" description="AMP-dependent synthetase/ligase" evidence="1">
    <location>
        <begin position="51"/>
        <end position="432"/>
    </location>
</feature>
<reference evidence="3 4" key="1">
    <citation type="journal article" date="2018" name="Front. Microbiol.">
        <title>Genome-Wide Analysis of Corynespora cassiicola Leaf Fall Disease Putative Effectors.</title>
        <authorList>
            <person name="Lopez D."/>
            <person name="Ribeiro S."/>
            <person name="Label P."/>
            <person name="Fumanal B."/>
            <person name="Venisse J.S."/>
            <person name="Kohler A."/>
            <person name="de Oliveira R.R."/>
            <person name="Labutti K."/>
            <person name="Lipzen A."/>
            <person name="Lail K."/>
            <person name="Bauer D."/>
            <person name="Ohm R.A."/>
            <person name="Barry K.W."/>
            <person name="Spatafora J."/>
            <person name="Grigoriev I.V."/>
            <person name="Martin F.M."/>
            <person name="Pujade-Renaud V."/>
        </authorList>
    </citation>
    <scope>NUCLEOTIDE SEQUENCE [LARGE SCALE GENOMIC DNA]</scope>
    <source>
        <strain evidence="3 4">Philippines</strain>
    </source>
</reference>
<dbReference type="EMBL" id="KZ678135">
    <property type="protein sequence ID" value="PSN66695.1"/>
    <property type="molecule type" value="Genomic_DNA"/>
</dbReference>
<organism evidence="3 4">
    <name type="scientific">Corynespora cassiicola Philippines</name>
    <dbReference type="NCBI Taxonomy" id="1448308"/>
    <lineage>
        <taxon>Eukaryota</taxon>
        <taxon>Fungi</taxon>
        <taxon>Dikarya</taxon>
        <taxon>Ascomycota</taxon>
        <taxon>Pezizomycotina</taxon>
        <taxon>Dothideomycetes</taxon>
        <taxon>Pleosporomycetidae</taxon>
        <taxon>Pleosporales</taxon>
        <taxon>Corynesporascaceae</taxon>
        <taxon>Corynespora</taxon>
    </lineage>
</organism>
<evidence type="ECO:0000313" key="4">
    <source>
        <dbReference type="Proteomes" id="UP000240883"/>
    </source>
</evidence>
<name>A0A2T2NMP6_CORCC</name>
<dbReference type="InterPro" id="IPR020845">
    <property type="entry name" value="AMP-binding_CS"/>
</dbReference>
<dbReference type="InterPro" id="IPR025110">
    <property type="entry name" value="AMP-bd_C"/>
</dbReference>